<organism evidence="1 2">
    <name type="scientific">Tetrahymena thermophila (strain SB210)</name>
    <dbReference type="NCBI Taxonomy" id="312017"/>
    <lineage>
        <taxon>Eukaryota</taxon>
        <taxon>Sar</taxon>
        <taxon>Alveolata</taxon>
        <taxon>Ciliophora</taxon>
        <taxon>Intramacronucleata</taxon>
        <taxon>Oligohymenophorea</taxon>
        <taxon>Hymenostomatida</taxon>
        <taxon>Tetrahymenina</taxon>
        <taxon>Tetrahymenidae</taxon>
        <taxon>Tetrahymena</taxon>
    </lineage>
</organism>
<dbReference type="RefSeq" id="XP_012654940.1">
    <property type="nucleotide sequence ID" value="XM_012799486.1"/>
</dbReference>
<accession>W7XEW6</accession>
<dbReference type="EMBL" id="GG662528">
    <property type="protein sequence ID" value="EWS72526.1"/>
    <property type="molecule type" value="Genomic_DNA"/>
</dbReference>
<gene>
    <name evidence="1" type="ORF">TTHERM_001498869</name>
</gene>
<dbReference type="KEGG" id="tet:TTHERM_001498869"/>
<evidence type="ECO:0000313" key="1">
    <source>
        <dbReference type="EMBL" id="EWS72526.1"/>
    </source>
</evidence>
<reference evidence="2" key="1">
    <citation type="journal article" date="2006" name="PLoS Biol.">
        <title>Macronuclear genome sequence of the ciliate Tetrahymena thermophila, a model eukaryote.</title>
        <authorList>
            <person name="Eisen J.A."/>
            <person name="Coyne R.S."/>
            <person name="Wu M."/>
            <person name="Wu D."/>
            <person name="Thiagarajan M."/>
            <person name="Wortman J.R."/>
            <person name="Badger J.H."/>
            <person name="Ren Q."/>
            <person name="Amedeo P."/>
            <person name="Jones K.M."/>
            <person name="Tallon L.J."/>
            <person name="Delcher A.L."/>
            <person name="Salzberg S.L."/>
            <person name="Silva J.C."/>
            <person name="Haas B.J."/>
            <person name="Majoros W.H."/>
            <person name="Farzad M."/>
            <person name="Carlton J.M."/>
            <person name="Smith R.K. Jr."/>
            <person name="Garg J."/>
            <person name="Pearlman R.E."/>
            <person name="Karrer K.M."/>
            <person name="Sun L."/>
            <person name="Manning G."/>
            <person name="Elde N.C."/>
            <person name="Turkewitz A.P."/>
            <person name="Asai D.J."/>
            <person name="Wilkes D.E."/>
            <person name="Wang Y."/>
            <person name="Cai H."/>
            <person name="Collins K."/>
            <person name="Stewart B.A."/>
            <person name="Lee S.R."/>
            <person name="Wilamowska K."/>
            <person name="Weinberg Z."/>
            <person name="Ruzzo W.L."/>
            <person name="Wloga D."/>
            <person name="Gaertig J."/>
            <person name="Frankel J."/>
            <person name="Tsao C.-C."/>
            <person name="Gorovsky M.A."/>
            <person name="Keeling P.J."/>
            <person name="Waller R.F."/>
            <person name="Patron N.J."/>
            <person name="Cherry J.M."/>
            <person name="Stover N.A."/>
            <person name="Krieger C.J."/>
            <person name="del Toro C."/>
            <person name="Ryder H.F."/>
            <person name="Williamson S.C."/>
            <person name="Barbeau R.A."/>
            <person name="Hamilton E.P."/>
            <person name="Orias E."/>
        </authorList>
    </citation>
    <scope>NUCLEOTIDE SEQUENCE [LARGE SCALE GENOMIC DNA]</scope>
    <source>
        <strain evidence="2">SB210</strain>
    </source>
</reference>
<proteinExistence type="predicted"/>
<dbReference type="InParanoid" id="W7XEW6"/>
<sequence>MIAAALLSTLQLDRNKFLYSSDKWNKISQLVEVANSLPQFIFCFFEGFSKIKCHIFVFNQLINYLARLSRKNNEQGQQEHRLNFLD</sequence>
<keyword evidence="2" id="KW-1185">Reference proteome</keyword>
<protein>
    <submittedName>
        <fullName evidence="1">Uncharacterized protein</fullName>
    </submittedName>
</protein>
<dbReference type="AlphaFoldDB" id="W7XEW6"/>
<dbReference type="Proteomes" id="UP000009168">
    <property type="component" value="Unassembled WGS sequence"/>
</dbReference>
<evidence type="ECO:0000313" key="2">
    <source>
        <dbReference type="Proteomes" id="UP000009168"/>
    </source>
</evidence>
<dbReference type="GeneID" id="24442401"/>
<name>W7XEW6_TETTS</name>